<feature type="signal peptide" evidence="1">
    <location>
        <begin position="1"/>
        <end position="19"/>
    </location>
</feature>
<evidence type="ECO:0000313" key="2">
    <source>
        <dbReference type="EMBL" id="PNX63795.1"/>
    </source>
</evidence>
<gene>
    <name evidence="2" type="ORF">L195_g061799</name>
</gene>
<feature type="non-terminal residue" evidence="2">
    <location>
        <position position="1"/>
    </location>
</feature>
<dbReference type="EMBL" id="ASHM01158715">
    <property type="protein sequence ID" value="PNX63795.1"/>
    <property type="molecule type" value="Genomic_DNA"/>
</dbReference>
<reference evidence="2 3" key="1">
    <citation type="journal article" date="2014" name="Am. J. Bot.">
        <title>Genome assembly and annotation for red clover (Trifolium pratense; Fabaceae).</title>
        <authorList>
            <person name="Istvanek J."/>
            <person name="Jaros M."/>
            <person name="Krenek A."/>
            <person name="Repkova J."/>
        </authorList>
    </citation>
    <scope>NUCLEOTIDE SEQUENCE [LARGE SCALE GENOMIC DNA]</scope>
    <source>
        <strain evidence="3">cv. Tatra</strain>
        <tissue evidence="2">Young leaves</tissue>
    </source>
</reference>
<dbReference type="Proteomes" id="UP000236291">
    <property type="component" value="Unassembled WGS sequence"/>
</dbReference>
<comment type="caution">
    <text evidence="2">The sequence shown here is derived from an EMBL/GenBank/DDBJ whole genome shotgun (WGS) entry which is preliminary data.</text>
</comment>
<keyword evidence="1" id="KW-0732">Signal</keyword>
<evidence type="ECO:0000256" key="1">
    <source>
        <dbReference type="SAM" id="SignalP"/>
    </source>
</evidence>
<sequence length="72" mass="7836">RRCFGFVTLTTGCMVMTTASNVAIGEGQSKGSWHQVERMVTCRGSLVSGFSDDSLATFHHLSILIDPTEKND</sequence>
<accession>A0A2K3KBW2</accession>
<name>A0A2K3KBW2_TRIPR</name>
<protein>
    <submittedName>
        <fullName evidence="2">Uncharacterized protein</fullName>
    </submittedName>
</protein>
<organism evidence="2 3">
    <name type="scientific">Trifolium pratense</name>
    <name type="common">Red clover</name>
    <dbReference type="NCBI Taxonomy" id="57577"/>
    <lineage>
        <taxon>Eukaryota</taxon>
        <taxon>Viridiplantae</taxon>
        <taxon>Streptophyta</taxon>
        <taxon>Embryophyta</taxon>
        <taxon>Tracheophyta</taxon>
        <taxon>Spermatophyta</taxon>
        <taxon>Magnoliopsida</taxon>
        <taxon>eudicotyledons</taxon>
        <taxon>Gunneridae</taxon>
        <taxon>Pentapetalae</taxon>
        <taxon>rosids</taxon>
        <taxon>fabids</taxon>
        <taxon>Fabales</taxon>
        <taxon>Fabaceae</taxon>
        <taxon>Papilionoideae</taxon>
        <taxon>50 kb inversion clade</taxon>
        <taxon>NPAAA clade</taxon>
        <taxon>Hologalegina</taxon>
        <taxon>IRL clade</taxon>
        <taxon>Trifolieae</taxon>
        <taxon>Trifolium</taxon>
    </lineage>
</organism>
<dbReference type="AlphaFoldDB" id="A0A2K3KBW2"/>
<feature type="chain" id="PRO_5014441626" evidence="1">
    <location>
        <begin position="20"/>
        <end position="72"/>
    </location>
</feature>
<evidence type="ECO:0000313" key="3">
    <source>
        <dbReference type="Proteomes" id="UP000236291"/>
    </source>
</evidence>
<proteinExistence type="predicted"/>
<reference evidence="2 3" key="2">
    <citation type="journal article" date="2017" name="Front. Plant Sci.">
        <title>Gene Classification and Mining of Molecular Markers Useful in Red Clover (Trifolium pratense) Breeding.</title>
        <authorList>
            <person name="Istvanek J."/>
            <person name="Dluhosova J."/>
            <person name="Dluhos P."/>
            <person name="Patkova L."/>
            <person name="Nedelnik J."/>
            <person name="Repkova J."/>
        </authorList>
    </citation>
    <scope>NUCLEOTIDE SEQUENCE [LARGE SCALE GENOMIC DNA]</scope>
    <source>
        <strain evidence="3">cv. Tatra</strain>
        <tissue evidence="2">Young leaves</tissue>
    </source>
</reference>